<evidence type="ECO:0000313" key="2">
    <source>
        <dbReference type="EMBL" id="KAJ8573726.1"/>
    </source>
</evidence>
<dbReference type="Proteomes" id="UP001152561">
    <property type="component" value="Unassembled WGS sequence"/>
</dbReference>
<evidence type="ECO:0000313" key="3">
    <source>
        <dbReference type="Proteomes" id="UP001152561"/>
    </source>
</evidence>
<evidence type="ECO:0000256" key="1">
    <source>
        <dbReference type="ARBA" id="ARBA00009841"/>
    </source>
</evidence>
<dbReference type="InterPro" id="IPR003750">
    <property type="entry name" value="Put_MeTrfase-C9orf114-like"/>
</dbReference>
<dbReference type="InterPro" id="IPR029028">
    <property type="entry name" value="Alpha/beta_knot_MTases"/>
</dbReference>
<dbReference type="InterPro" id="IPR029026">
    <property type="entry name" value="tRNA_m1G_MTases_N"/>
</dbReference>
<dbReference type="Gene3D" id="3.40.1280.10">
    <property type="match status" value="1"/>
</dbReference>
<dbReference type="AlphaFoldDB" id="A0A9Q1RUX7"/>
<comment type="similarity">
    <text evidence="1">Belongs to the class IV-like SAM-binding methyltransferase superfamily.</text>
</comment>
<gene>
    <name evidence="2" type="ORF">K7X08_010237</name>
</gene>
<accession>A0A9Q1RUX7</accession>
<dbReference type="OrthoDB" id="361029at2759"/>
<organism evidence="2 3">
    <name type="scientific">Anisodus acutangulus</name>
    <dbReference type="NCBI Taxonomy" id="402998"/>
    <lineage>
        <taxon>Eukaryota</taxon>
        <taxon>Viridiplantae</taxon>
        <taxon>Streptophyta</taxon>
        <taxon>Embryophyta</taxon>
        <taxon>Tracheophyta</taxon>
        <taxon>Spermatophyta</taxon>
        <taxon>Magnoliopsida</taxon>
        <taxon>eudicotyledons</taxon>
        <taxon>Gunneridae</taxon>
        <taxon>Pentapetalae</taxon>
        <taxon>asterids</taxon>
        <taxon>lamiids</taxon>
        <taxon>Solanales</taxon>
        <taxon>Solanaceae</taxon>
        <taxon>Solanoideae</taxon>
        <taxon>Hyoscyameae</taxon>
        <taxon>Anisodus</taxon>
    </lineage>
</organism>
<comment type="caution">
    <text evidence="2">The sequence shown here is derived from an EMBL/GenBank/DDBJ whole genome shotgun (WGS) entry which is preliminary data.</text>
</comment>
<dbReference type="PANTHER" id="PTHR12150:SF13">
    <property type="entry name" value="METHYLTRANSFERASE C9ORF114-RELATED"/>
    <property type="match status" value="1"/>
</dbReference>
<dbReference type="Pfam" id="PF02598">
    <property type="entry name" value="Methyltrn_RNA_3"/>
    <property type="match status" value="1"/>
</dbReference>
<dbReference type="SUPFAM" id="SSF75217">
    <property type="entry name" value="alpha/beta knot"/>
    <property type="match status" value="1"/>
</dbReference>
<keyword evidence="3" id="KW-1185">Reference proteome</keyword>
<protein>
    <submittedName>
        <fullName evidence="2">Uncharacterized protein</fullName>
    </submittedName>
</protein>
<dbReference type="EMBL" id="JAJAGQ010000001">
    <property type="protein sequence ID" value="KAJ8573726.1"/>
    <property type="molecule type" value="Genomic_DNA"/>
</dbReference>
<reference evidence="3" key="1">
    <citation type="journal article" date="2023" name="Proc. Natl. Acad. Sci. U.S.A.">
        <title>Genomic and structural basis for evolution of tropane alkaloid biosynthesis.</title>
        <authorList>
            <person name="Wanga Y.-J."/>
            <person name="Taina T."/>
            <person name="Yua J.-Y."/>
            <person name="Lia J."/>
            <person name="Xua B."/>
            <person name="Chenc J."/>
            <person name="D'Auriad J.C."/>
            <person name="Huanga J.-P."/>
            <person name="Huanga S.-X."/>
        </authorList>
    </citation>
    <scope>NUCLEOTIDE SEQUENCE [LARGE SCALE GENOMIC DNA]</scope>
    <source>
        <strain evidence="3">cv. KIB-2019</strain>
    </source>
</reference>
<name>A0A9Q1RUX7_9SOLA</name>
<dbReference type="PANTHER" id="PTHR12150">
    <property type="entry name" value="CLASS IV SAM-BINDING METHYLTRANSFERASE-RELATED"/>
    <property type="match status" value="1"/>
</dbReference>
<proteinExistence type="inferred from homology"/>
<sequence length="156" mass="17608">MNALKKAIEIARASTIFRIDEVVVFDNIGSAVDSSDPTMENRSDEDESGAAFLLRILKYMETPQYLRKSLFPMHNNLRYVGSLPPLDGPHHLRKHEWAPYREGSILNNTPIICIWIGDTLRHFFLFLGVTLKDQNLTSGRTLVDVGLSNPVAIDQV</sequence>